<evidence type="ECO:0000259" key="4">
    <source>
        <dbReference type="Pfam" id="PF06094"/>
    </source>
</evidence>
<dbReference type="SUPFAM" id="SSF110857">
    <property type="entry name" value="Gamma-glutamyl cyclotransferase-like"/>
    <property type="match status" value="1"/>
</dbReference>
<dbReference type="AlphaFoldDB" id="A0A8E2JGX9"/>
<dbReference type="InterPro" id="IPR045038">
    <property type="entry name" value="AIG2-like"/>
</dbReference>
<evidence type="ECO:0000256" key="2">
    <source>
        <dbReference type="ARBA" id="ARBA00022679"/>
    </source>
</evidence>
<dbReference type="InterPro" id="IPR013024">
    <property type="entry name" value="GGCT-like"/>
</dbReference>
<comment type="similarity">
    <text evidence="1">Belongs to the gamma-glutamylcyclotransferase family.</text>
</comment>
<dbReference type="InterPro" id="IPR036568">
    <property type="entry name" value="GGCT-like_sf"/>
</dbReference>
<evidence type="ECO:0000313" key="5">
    <source>
        <dbReference type="EMBL" id="OCK82184.1"/>
    </source>
</evidence>
<keyword evidence="6" id="KW-1185">Reference proteome</keyword>
<dbReference type="Proteomes" id="UP000250266">
    <property type="component" value="Unassembled WGS sequence"/>
</dbReference>
<dbReference type="Gene3D" id="3.10.490.10">
    <property type="entry name" value="Gamma-glutamyl cyclotransferase-like"/>
    <property type="match status" value="1"/>
</dbReference>
<protein>
    <recommendedName>
        <fullName evidence="3">Putative gamma-glutamylcyclotransferase</fullName>
    </recommendedName>
</protein>
<evidence type="ECO:0000256" key="1">
    <source>
        <dbReference type="ARBA" id="ARBA00008861"/>
    </source>
</evidence>
<evidence type="ECO:0000256" key="3">
    <source>
        <dbReference type="ARBA" id="ARBA00030602"/>
    </source>
</evidence>
<dbReference type="PANTHER" id="PTHR31544:SF2">
    <property type="entry name" value="AIG2-LIKE PROTEIN D"/>
    <property type="match status" value="1"/>
</dbReference>
<dbReference type="InterPro" id="IPR009288">
    <property type="entry name" value="AIG2-like_dom"/>
</dbReference>
<reference evidence="5 6" key="1">
    <citation type="journal article" date="2016" name="Nat. Commun.">
        <title>Ectomycorrhizal ecology is imprinted in the genome of the dominant symbiotic fungus Cenococcum geophilum.</title>
        <authorList>
            <consortium name="DOE Joint Genome Institute"/>
            <person name="Peter M."/>
            <person name="Kohler A."/>
            <person name="Ohm R.A."/>
            <person name="Kuo A."/>
            <person name="Krutzmann J."/>
            <person name="Morin E."/>
            <person name="Arend M."/>
            <person name="Barry K.W."/>
            <person name="Binder M."/>
            <person name="Choi C."/>
            <person name="Clum A."/>
            <person name="Copeland A."/>
            <person name="Grisel N."/>
            <person name="Haridas S."/>
            <person name="Kipfer T."/>
            <person name="LaButti K."/>
            <person name="Lindquist E."/>
            <person name="Lipzen A."/>
            <person name="Maire R."/>
            <person name="Meier B."/>
            <person name="Mihaltcheva S."/>
            <person name="Molinier V."/>
            <person name="Murat C."/>
            <person name="Poggeler S."/>
            <person name="Quandt C.A."/>
            <person name="Sperisen C."/>
            <person name="Tritt A."/>
            <person name="Tisserant E."/>
            <person name="Crous P.W."/>
            <person name="Henrissat B."/>
            <person name="Nehls U."/>
            <person name="Egli S."/>
            <person name="Spatafora J.W."/>
            <person name="Grigoriev I.V."/>
            <person name="Martin F.M."/>
        </authorList>
    </citation>
    <scope>NUCLEOTIDE SEQUENCE [LARGE SCALE GENOMIC DNA]</scope>
    <source>
        <strain evidence="5 6">CBS 459.81</strain>
    </source>
</reference>
<name>A0A8E2JGX9_9PEZI</name>
<dbReference type="OrthoDB" id="1044435at2759"/>
<keyword evidence="2" id="KW-0808">Transferase</keyword>
<dbReference type="PANTHER" id="PTHR31544">
    <property type="entry name" value="AIG2-LIKE PROTEIN D"/>
    <property type="match status" value="1"/>
</dbReference>
<gene>
    <name evidence="5" type="ORF">K432DRAFT_293789</name>
</gene>
<evidence type="ECO:0000313" key="6">
    <source>
        <dbReference type="Proteomes" id="UP000250266"/>
    </source>
</evidence>
<dbReference type="CDD" id="cd06661">
    <property type="entry name" value="GGCT_like"/>
    <property type="match status" value="1"/>
</dbReference>
<sequence length="218" mass="24265">MADRTAFFYGTSLPPKTLPPILTPQGTLMAPAVLHRVIHGTSTPLPYQSSLVTIRPALLPSFQRHKVLHADYPAIIPANRSASVRGTLVTGLTEGDIWRLDIFEGYEYERRKVRVRVLDREMEVEEVEAEVYVWVAGKQRLESSEWDFDEFVREKMGRWIGKEAEGEYAGRASIVEVDDAVAAQQGKADPTGGRGLNGNITKTLEGDNERAKAIESVV</sequence>
<feature type="domain" description="Gamma-glutamylcyclotransferase AIG2-like" evidence="4">
    <location>
        <begin position="26"/>
        <end position="147"/>
    </location>
</feature>
<dbReference type="EMBL" id="KV744896">
    <property type="protein sequence ID" value="OCK82184.1"/>
    <property type="molecule type" value="Genomic_DNA"/>
</dbReference>
<organism evidence="5 6">
    <name type="scientific">Lepidopterella palustris CBS 459.81</name>
    <dbReference type="NCBI Taxonomy" id="1314670"/>
    <lineage>
        <taxon>Eukaryota</taxon>
        <taxon>Fungi</taxon>
        <taxon>Dikarya</taxon>
        <taxon>Ascomycota</taxon>
        <taxon>Pezizomycotina</taxon>
        <taxon>Dothideomycetes</taxon>
        <taxon>Pleosporomycetidae</taxon>
        <taxon>Mytilinidiales</taxon>
        <taxon>Argynnaceae</taxon>
        <taxon>Lepidopterella</taxon>
    </lineage>
</organism>
<dbReference type="GO" id="GO:0016740">
    <property type="term" value="F:transferase activity"/>
    <property type="evidence" value="ECO:0007669"/>
    <property type="project" value="UniProtKB-KW"/>
</dbReference>
<proteinExistence type="inferred from homology"/>
<dbReference type="Pfam" id="PF06094">
    <property type="entry name" value="GGACT"/>
    <property type="match status" value="1"/>
</dbReference>
<accession>A0A8E2JGX9</accession>